<evidence type="ECO:0000313" key="1">
    <source>
        <dbReference type="EMBL" id="WMC09552.1"/>
    </source>
</evidence>
<gene>
    <name evidence="1" type="ORF">PU634_10530</name>
</gene>
<dbReference type="Proteomes" id="UP001223802">
    <property type="component" value="Chromosome"/>
</dbReference>
<dbReference type="RefSeq" id="WP_306760747.1">
    <property type="nucleotide sequence ID" value="NZ_CP118224.1"/>
</dbReference>
<name>A0AA50KM45_9GAMM</name>
<sequence length="201" mass="24467">MITRFPDWIQDPHRLPDRFWDPGMSDLARPAPDYNWYRVVEAAMLEQGIGRRRLNRWRDLRLLAFRPDKPFSWPGPINDQGEPYLQMPLYHGAWGSERRLRAEHAIWMWMYPELIDSRRMSCRWIGLRRPHQRFRGFNVNPWYHWPGNTKRIYLKMLLGDNLWFEWQMLSKQRDKPQLNNLTSEPEAALPQLDDDEFTFLD</sequence>
<evidence type="ECO:0000313" key="2">
    <source>
        <dbReference type="Proteomes" id="UP001223802"/>
    </source>
</evidence>
<proteinExistence type="predicted"/>
<dbReference type="AlphaFoldDB" id="A0AA50KM45"/>
<keyword evidence="2" id="KW-1185">Reference proteome</keyword>
<protein>
    <submittedName>
        <fullName evidence="1">Uncharacterized protein</fullName>
    </submittedName>
</protein>
<organism evidence="1 2">
    <name type="scientific">Oceanimonas pelagia</name>
    <dbReference type="NCBI Taxonomy" id="3028314"/>
    <lineage>
        <taxon>Bacteria</taxon>
        <taxon>Pseudomonadati</taxon>
        <taxon>Pseudomonadota</taxon>
        <taxon>Gammaproteobacteria</taxon>
        <taxon>Aeromonadales</taxon>
        <taxon>Aeromonadaceae</taxon>
        <taxon>Oceanimonas</taxon>
    </lineage>
</organism>
<reference evidence="1 2" key="1">
    <citation type="submission" date="2023-02" db="EMBL/GenBank/DDBJ databases">
        <title>Complete genome sequence of a novel bacterium Oceanimonas sp. NTOU-MSR1 isolated from marine coast sediment.</title>
        <authorList>
            <person name="Yang H.-T."/>
            <person name="Chen Y.-L."/>
            <person name="Ho Y.-N."/>
        </authorList>
    </citation>
    <scope>NUCLEOTIDE SEQUENCE [LARGE SCALE GENOMIC DNA]</scope>
    <source>
        <strain evidence="1 2">NTOU-MSR1</strain>
    </source>
</reference>
<dbReference type="KEGG" id="ope:PU634_10530"/>
<dbReference type="EMBL" id="CP118224">
    <property type="protein sequence ID" value="WMC09552.1"/>
    <property type="molecule type" value="Genomic_DNA"/>
</dbReference>
<accession>A0AA50KM45</accession>